<comment type="caution">
    <text evidence="1">The sequence shown here is derived from an EMBL/GenBank/DDBJ whole genome shotgun (WGS) entry which is preliminary data.</text>
</comment>
<name>A0A8H2HWN2_ORBOL</name>
<evidence type="ECO:0000313" key="1">
    <source>
        <dbReference type="EMBL" id="TGJ71492.1"/>
    </source>
</evidence>
<organism evidence="1 2">
    <name type="scientific">Orbilia oligospora</name>
    <name type="common">Nematode-trapping fungus</name>
    <name type="synonym">Arthrobotrys oligospora</name>
    <dbReference type="NCBI Taxonomy" id="2813651"/>
    <lineage>
        <taxon>Eukaryota</taxon>
        <taxon>Fungi</taxon>
        <taxon>Dikarya</taxon>
        <taxon>Ascomycota</taxon>
        <taxon>Pezizomycotina</taxon>
        <taxon>Orbiliomycetes</taxon>
        <taxon>Orbiliales</taxon>
        <taxon>Orbiliaceae</taxon>
        <taxon>Orbilia</taxon>
    </lineage>
</organism>
<dbReference type="AlphaFoldDB" id="A0A8H2HWN2"/>
<protein>
    <submittedName>
        <fullName evidence="1">Uncharacterized protein</fullName>
    </submittedName>
</protein>
<dbReference type="Proteomes" id="UP000297595">
    <property type="component" value="Unassembled WGS sequence"/>
</dbReference>
<proteinExistence type="predicted"/>
<gene>
    <name evidence="1" type="ORF">EYR41_003454</name>
</gene>
<reference evidence="1 2" key="1">
    <citation type="submission" date="2019-03" db="EMBL/GenBank/DDBJ databases">
        <title>Nematode-trapping fungi genome.</title>
        <authorList>
            <person name="Vidal-Diez De Ulzurrun G."/>
        </authorList>
    </citation>
    <scope>NUCLEOTIDE SEQUENCE [LARGE SCALE GENOMIC DNA]</scope>
    <source>
        <strain evidence="1 2">TWF154</strain>
    </source>
</reference>
<sequence length="102" mass="11961">MHLRQQLLPIRRTGKIGSLPPMQVDQAPLASFPRTQQNLFFPFHDLSRSTLDRRPKTFSSKCKCMRQVNHNRFPYFCTGKKRREKKVSHPSLQRGELAIEIV</sequence>
<evidence type="ECO:0000313" key="2">
    <source>
        <dbReference type="Proteomes" id="UP000297595"/>
    </source>
</evidence>
<accession>A0A8H2HWN2</accession>
<dbReference type="EMBL" id="SOZJ01000002">
    <property type="protein sequence ID" value="TGJ71492.1"/>
    <property type="molecule type" value="Genomic_DNA"/>
</dbReference>